<feature type="coiled-coil region" evidence="1">
    <location>
        <begin position="334"/>
        <end position="382"/>
    </location>
</feature>
<dbReference type="SMART" id="SM00593">
    <property type="entry name" value="RUN"/>
    <property type="match status" value="1"/>
</dbReference>
<dbReference type="PANTHER" id="PTHR47194:SF3">
    <property type="entry name" value="SORTING NEXIN 29"/>
    <property type="match status" value="1"/>
</dbReference>
<dbReference type="Pfam" id="PF02759">
    <property type="entry name" value="RUN"/>
    <property type="match status" value="1"/>
</dbReference>
<dbReference type="InterPro" id="IPR036871">
    <property type="entry name" value="PX_dom_sf"/>
</dbReference>
<name>A0A7M7J5I4_VARDE</name>
<dbReference type="PROSITE" id="PS50826">
    <property type="entry name" value="RUN"/>
    <property type="match status" value="1"/>
</dbReference>
<dbReference type="Pfam" id="PF00787">
    <property type="entry name" value="PX"/>
    <property type="match status" value="1"/>
</dbReference>
<dbReference type="InterPro" id="IPR037213">
    <property type="entry name" value="Run_dom_sf"/>
</dbReference>
<dbReference type="EnsemblMetazoa" id="XM_022791403">
    <property type="protein sequence ID" value="XP_022647138"/>
    <property type="gene ID" value="LOC111244369"/>
</dbReference>
<evidence type="ECO:0000256" key="1">
    <source>
        <dbReference type="SAM" id="Coils"/>
    </source>
</evidence>
<feature type="compositionally biased region" description="Low complexity" evidence="2">
    <location>
        <begin position="243"/>
        <end position="259"/>
    </location>
</feature>
<dbReference type="PANTHER" id="PTHR47194">
    <property type="entry name" value="SORTING NEXIN-29-RELATED"/>
    <property type="match status" value="1"/>
</dbReference>
<evidence type="ECO:0000259" key="3">
    <source>
        <dbReference type="PROSITE" id="PS50195"/>
    </source>
</evidence>
<evidence type="ECO:0000259" key="4">
    <source>
        <dbReference type="PROSITE" id="PS50826"/>
    </source>
</evidence>
<proteinExistence type="predicted"/>
<evidence type="ECO:0008006" key="7">
    <source>
        <dbReference type="Google" id="ProtNLM"/>
    </source>
</evidence>
<reference evidence="5" key="1">
    <citation type="submission" date="2021-01" db="UniProtKB">
        <authorList>
            <consortium name="EnsemblMetazoa"/>
        </authorList>
    </citation>
    <scope>IDENTIFICATION</scope>
</reference>
<dbReference type="Gene3D" id="1.20.58.900">
    <property type="match status" value="1"/>
</dbReference>
<feature type="region of interest" description="Disordered" evidence="2">
    <location>
        <begin position="207"/>
        <end position="259"/>
    </location>
</feature>
<feature type="domain" description="RUN" evidence="4">
    <location>
        <begin position="34"/>
        <end position="183"/>
    </location>
</feature>
<dbReference type="PROSITE" id="PS50195">
    <property type="entry name" value="PX"/>
    <property type="match status" value="1"/>
</dbReference>
<dbReference type="InterPro" id="IPR004012">
    <property type="entry name" value="Run_dom"/>
</dbReference>
<dbReference type="CDD" id="cd17689">
    <property type="entry name" value="RUN_SNX29"/>
    <property type="match status" value="1"/>
</dbReference>
<feature type="domain" description="PX" evidence="3">
    <location>
        <begin position="523"/>
        <end position="646"/>
    </location>
</feature>
<dbReference type="SUPFAM" id="SSF64268">
    <property type="entry name" value="PX domain"/>
    <property type="match status" value="1"/>
</dbReference>
<dbReference type="SUPFAM" id="SSF140741">
    <property type="entry name" value="RUN domain-like"/>
    <property type="match status" value="1"/>
</dbReference>
<dbReference type="AlphaFoldDB" id="A0A7M7J5I4"/>
<protein>
    <recommendedName>
        <fullName evidence="7">Sorting nexin-29</fullName>
    </recommendedName>
</protein>
<feature type="compositionally biased region" description="Basic residues" evidence="2">
    <location>
        <begin position="220"/>
        <end position="229"/>
    </location>
</feature>
<keyword evidence="1" id="KW-0175">Coiled coil</keyword>
<evidence type="ECO:0000313" key="6">
    <source>
        <dbReference type="Proteomes" id="UP000594260"/>
    </source>
</evidence>
<dbReference type="InterPro" id="IPR001683">
    <property type="entry name" value="PX_dom"/>
</dbReference>
<evidence type="ECO:0000256" key="2">
    <source>
        <dbReference type="SAM" id="MobiDB-lite"/>
    </source>
</evidence>
<dbReference type="RefSeq" id="XP_022647138.1">
    <property type="nucleotide sequence ID" value="XM_022791403.1"/>
</dbReference>
<dbReference type="InterPro" id="IPR047329">
    <property type="entry name" value="RUN_SNX29"/>
</dbReference>
<dbReference type="Proteomes" id="UP000594260">
    <property type="component" value="Unplaced"/>
</dbReference>
<keyword evidence="6" id="KW-1185">Reference proteome</keyword>
<dbReference type="GeneID" id="111244369"/>
<dbReference type="InterPro" id="IPR037916">
    <property type="entry name" value="SNX29_PX"/>
</dbReference>
<accession>A0A7M7J5I4</accession>
<sequence>MNEHERERRSIQVSLLEALKECQIRFGSGQELATEQDARVAALCTSVERAFRHGIRPQHQHNALQPSLANMVRGLLTQNDVRGSSDLFAFIWNFLSKHELERFQLLKNVRTDAGRARAWIRCALNEHSLEKYCKKLFGSQERARLEKFYESWAFLRDEELCAVFETMSQGMKSILFALNVDSSRLDPEEPVSPAAEVGSAFEDGFEAPAPVMAPDAREGHIKKKKKRSTHYNPTTSLEPAGGSPSEIKSSPPSSVASPIAENLSGIEDSYFQALGKSPQLKTGLTPITDSVGLSYGDLIPVKSEDTIGEDTLSTTSGRSERACAYSSKSTSLSEGELREALEAMVERRKQLECDLESYRERLASERERTRRAEEKLLKAETRQGQMLREMEQVKGQLRKYVHAVQMLKANGKDNRTASELHSLEITASTNEEGLLNIGTTSTNSLGYAVDDPTNYEAKLVAEMHAELMEFNERLQRQLALKESAIRRLRDELTDLRGPLAEEDSSSDSHSVTSDYDTVSQFRPSINIWIPSVFLAGQGSDAFHVYQIYIRIGEEEWNVYRRYSQFYSMHKALLRGQSVFASFDFPPKKSLGNKDAKLVQERRKRLQRYLRCVINWLLQGNSRLSQNPDKATLTEAMPFFGDRDQAHFPRRRQSPIRRAQEAQAYYNGL</sequence>
<evidence type="ECO:0000313" key="5">
    <source>
        <dbReference type="EnsemblMetazoa" id="XP_022647138"/>
    </source>
</evidence>
<organism evidence="5 6">
    <name type="scientific">Varroa destructor</name>
    <name type="common">Honeybee mite</name>
    <dbReference type="NCBI Taxonomy" id="109461"/>
    <lineage>
        <taxon>Eukaryota</taxon>
        <taxon>Metazoa</taxon>
        <taxon>Ecdysozoa</taxon>
        <taxon>Arthropoda</taxon>
        <taxon>Chelicerata</taxon>
        <taxon>Arachnida</taxon>
        <taxon>Acari</taxon>
        <taxon>Parasitiformes</taxon>
        <taxon>Mesostigmata</taxon>
        <taxon>Gamasina</taxon>
        <taxon>Dermanyssoidea</taxon>
        <taxon>Varroidae</taxon>
        <taxon>Varroa</taxon>
    </lineage>
</organism>
<dbReference type="CDD" id="cd07277">
    <property type="entry name" value="PX_RUN"/>
    <property type="match status" value="1"/>
</dbReference>
<dbReference type="GO" id="GO:0035091">
    <property type="term" value="F:phosphatidylinositol binding"/>
    <property type="evidence" value="ECO:0007669"/>
    <property type="project" value="InterPro"/>
</dbReference>
<dbReference type="Gene3D" id="3.30.1520.10">
    <property type="entry name" value="Phox-like domain"/>
    <property type="match status" value="1"/>
</dbReference>